<organism evidence="5 6">
    <name type="scientific">Lentzea fradiae</name>
    <dbReference type="NCBI Taxonomy" id="200378"/>
    <lineage>
        <taxon>Bacteria</taxon>
        <taxon>Bacillati</taxon>
        <taxon>Actinomycetota</taxon>
        <taxon>Actinomycetes</taxon>
        <taxon>Pseudonocardiales</taxon>
        <taxon>Pseudonocardiaceae</taxon>
        <taxon>Lentzea</taxon>
    </lineage>
</organism>
<keyword evidence="1" id="KW-0805">Transcription regulation</keyword>
<dbReference type="GO" id="GO:0003700">
    <property type="term" value="F:DNA-binding transcription factor activity"/>
    <property type="evidence" value="ECO:0007669"/>
    <property type="project" value="InterPro"/>
</dbReference>
<name>A0A1G7KDT2_9PSEU</name>
<gene>
    <name evidence="5" type="ORF">SAMN05216553_101226</name>
</gene>
<sequence>MERLARHRLARTTRVDEAEDAVSRVFLPHRITPDSGKPLDMRLNAVRLGSVTAGYLAYGQTVDMLTHDLTAYHFDLLVTGRSRSMFGRRVVDAEAGEMVPYLPGEPASIVWDAGCAQVCLMVDRQPLERRLSALLGRQVDRIRFETVPQRGLLSVLAPFLQEFEGPGLLRRHPLAASTLEQLLLDGLLLSLRHDLRDEVQRQHHIPPGPVRRAVELLEERPDEPWTTTSLAAAVSVSVRALQAGFRRHAGVAPATYLRNVRLDRVHDVLSAGAPGQTVTDAALSWGFVHLGRFAGAYRERFGEPPSRTLWRSRGHRPVPCAGS</sequence>
<evidence type="ECO:0000313" key="6">
    <source>
        <dbReference type="Proteomes" id="UP000199623"/>
    </source>
</evidence>
<dbReference type="PROSITE" id="PS00041">
    <property type="entry name" value="HTH_ARAC_FAMILY_1"/>
    <property type="match status" value="1"/>
</dbReference>
<dbReference type="Proteomes" id="UP000199623">
    <property type="component" value="Unassembled WGS sequence"/>
</dbReference>
<dbReference type="EMBL" id="FNCC01000001">
    <property type="protein sequence ID" value="SDF35353.1"/>
    <property type="molecule type" value="Genomic_DNA"/>
</dbReference>
<dbReference type="PANTHER" id="PTHR46796">
    <property type="entry name" value="HTH-TYPE TRANSCRIPTIONAL ACTIVATOR RHAS-RELATED"/>
    <property type="match status" value="1"/>
</dbReference>
<dbReference type="OrthoDB" id="5464689at2"/>
<evidence type="ECO:0000256" key="3">
    <source>
        <dbReference type="ARBA" id="ARBA00023163"/>
    </source>
</evidence>
<dbReference type="SUPFAM" id="SSF46689">
    <property type="entry name" value="Homeodomain-like"/>
    <property type="match status" value="1"/>
</dbReference>
<accession>A0A1G7KDT2</accession>
<dbReference type="PANTHER" id="PTHR46796:SF12">
    <property type="entry name" value="HTH-TYPE DNA-BINDING TRANSCRIPTIONAL ACTIVATOR EUTR"/>
    <property type="match status" value="1"/>
</dbReference>
<dbReference type="InterPro" id="IPR018062">
    <property type="entry name" value="HTH_AraC-typ_CS"/>
</dbReference>
<dbReference type="Pfam" id="PF14525">
    <property type="entry name" value="AraC_binding_2"/>
    <property type="match status" value="1"/>
</dbReference>
<keyword evidence="3" id="KW-0804">Transcription</keyword>
<dbReference type="InterPro" id="IPR050204">
    <property type="entry name" value="AraC_XylS_family_regulators"/>
</dbReference>
<dbReference type="RefSeq" id="WP_090044572.1">
    <property type="nucleotide sequence ID" value="NZ_FNCC01000001.1"/>
</dbReference>
<evidence type="ECO:0000256" key="2">
    <source>
        <dbReference type="ARBA" id="ARBA00023125"/>
    </source>
</evidence>
<evidence type="ECO:0000259" key="4">
    <source>
        <dbReference type="PROSITE" id="PS01124"/>
    </source>
</evidence>
<dbReference type="InterPro" id="IPR018060">
    <property type="entry name" value="HTH_AraC"/>
</dbReference>
<keyword evidence="2" id="KW-0238">DNA-binding</keyword>
<protein>
    <submittedName>
        <fullName evidence="5">Helix-turn-helix domain-containing protein</fullName>
    </submittedName>
</protein>
<evidence type="ECO:0000256" key="1">
    <source>
        <dbReference type="ARBA" id="ARBA00023015"/>
    </source>
</evidence>
<dbReference type="GO" id="GO:0043565">
    <property type="term" value="F:sequence-specific DNA binding"/>
    <property type="evidence" value="ECO:0007669"/>
    <property type="project" value="InterPro"/>
</dbReference>
<keyword evidence="6" id="KW-1185">Reference proteome</keyword>
<proteinExistence type="predicted"/>
<dbReference type="AlphaFoldDB" id="A0A1G7KDT2"/>
<dbReference type="Pfam" id="PF12833">
    <property type="entry name" value="HTH_18"/>
    <property type="match status" value="1"/>
</dbReference>
<dbReference type="SMART" id="SM00342">
    <property type="entry name" value="HTH_ARAC"/>
    <property type="match status" value="1"/>
</dbReference>
<feature type="domain" description="HTH araC/xylS-type" evidence="4">
    <location>
        <begin position="211"/>
        <end position="311"/>
    </location>
</feature>
<dbReference type="STRING" id="200378.SAMN05216553_101226"/>
<evidence type="ECO:0000313" key="5">
    <source>
        <dbReference type="EMBL" id="SDF35353.1"/>
    </source>
</evidence>
<dbReference type="InterPro" id="IPR009057">
    <property type="entry name" value="Homeodomain-like_sf"/>
</dbReference>
<dbReference type="PROSITE" id="PS01124">
    <property type="entry name" value="HTH_ARAC_FAMILY_2"/>
    <property type="match status" value="1"/>
</dbReference>
<reference evidence="6" key="1">
    <citation type="submission" date="2016-10" db="EMBL/GenBank/DDBJ databases">
        <authorList>
            <person name="Varghese N."/>
            <person name="Submissions S."/>
        </authorList>
    </citation>
    <scope>NUCLEOTIDE SEQUENCE [LARGE SCALE GENOMIC DNA]</scope>
    <source>
        <strain evidence="6">CGMCC 4.3506</strain>
    </source>
</reference>
<dbReference type="InterPro" id="IPR035418">
    <property type="entry name" value="AraC-bd_2"/>
</dbReference>
<dbReference type="Gene3D" id="1.10.10.60">
    <property type="entry name" value="Homeodomain-like"/>
    <property type="match status" value="1"/>
</dbReference>